<dbReference type="NCBIfam" id="NF008723">
    <property type="entry name" value="PRK11718.1"/>
    <property type="match status" value="1"/>
</dbReference>
<keyword evidence="8" id="KW-1185">Reference proteome</keyword>
<proteinExistence type="inferred from homology"/>
<name>A0A085U3V8_YERRU</name>
<dbReference type="GeneID" id="66880913"/>
<organism evidence="7 8">
    <name type="scientific">Yersinia ruckeri</name>
    <dbReference type="NCBI Taxonomy" id="29486"/>
    <lineage>
        <taxon>Bacteria</taxon>
        <taxon>Pseudomonadati</taxon>
        <taxon>Pseudomonadota</taxon>
        <taxon>Gammaproteobacteria</taxon>
        <taxon>Enterobacterales</taxon>
        <taxon>Yersiniaceae</taxon>
        <taxon>Yersinia</taxon>
    </lineage>
</organism>
<dbReference type="PIRSF" id="PIRSF016548">
    <property type="entry name" value="Rsd_AlgQ"/>
    <property type="match status" value="1"/>
</dbReference>
<evidence type="ECO:0000256" key="2">
    <source>
        <dbReference type="ARBA" id="ARBA00023015"/>
    </source>
</evidence>
<dbReference type="Proteomes" id="UP000255169">
    <property type="component" value="Unassembled WGS sequence"/>
</dbReference>
<keyword evidence="2 4" id="KW-0805">Transcription regulation</keyword>
<evidence type="ECO:0000313" key="8">
    <source>
        <dbReference type="Proteomes" id="UP000255169"/>
    </source>
</evidence>
<dbReference type="KEGG" id="yru:BD65_1641"/>
<keyword evidence="3 4" id="KW-0804">Transcription</keyword>
<accession>A0A085U3V8</accession>
<dbReference type="InterPro" id="IPR007448">
    <property type="entry name" value="Sigma70_reg_Rsd_AlgQ"/>
</dbReference>
<dbReference type="Gene3D" id="1.20.120.1370">
    <property type="entry name" value="Regulator of RNA polymerase sigma(70) subunit, domain 4"/>
    <property type="match status" value="1"/>
</dbReference>
<reference evidence="7 8" key="2">
    <citation type="submission" date="2018-06" db="EMBL/GenBank/DDBJ databases">
        <authorList>
            <consortium name="Pathogen Informatics"/>
            <person name="Doyle S."/>
        </authorList>
    </citation>
    <scope>NUCLEOTIDE SEQUENCE [LARGE SCALE GENOMIC DNA]</scope>
    <source>
        <strain evidence="7 8">NCTC10476</strain>
    </source>
</reference>
<dbReference type="eggNOG" id="COG3160">
    <property type="taxonomic scope" value="Bacteria"/>
</dbReference>
<dbReference type="Pfam" id="PF04353">
    <property type="entry name" value="Rsd_AlgQ"/>
    <property type="match status" value="1"/>
</dbReference>
<dbReference type="HAMAP" id="MF_01181">
    <property type="entry name" value="Rsd"/>
    <property type="match status" value="1"/>
</dbReference>
<comment type="function">
    <text evidence="4">Binds RpoD and negatively regulates RpoD-mediated transcription activation by preventing the interaction between the primary sigma factor RpoD with the catalytic core of the RNA polymerase and with promoter DNA. May be involved in replacement of the RNA polymerase sigma subunit from RpoD to RpoS during the transition from exponential growth to the stationary phase.</text>
</comment>
<keyword evidence="1 4" id="KW-0963">Cytoplasm</keyword>
<dbReference type="InterPro" id="IPR023785">
    <property type="entry name" value="Sigma70_reg_Rsd"/>
</dbReference>
<comment type="subunit">
    <text evidence="4">Interacts with RpoD.</text>
</comment>
<dbReference type="PATRIC" id="fig|29486.44.peg.2931"/>
<dbReference type="InterPro" id="IPR038309">
    <property type="entry name" value="Rsd/AlgQ_sf"/>
</dbReference>
<evidence type="ECO:0000256" key="4">
    <source>
        <dbReference type="HAMAP-Rule" id="MF_01181"/>
    </source>
</evidence>
<dbReference type="GO" id="GO:0005737">
    <property type="term" value="C:cytoplasm"/>
    <property type="evidence" value="ECO:0007669"/>
    <property type="project" value="UniProtKB-SubCell"/>
</dbReference>
<reference evidence="6" key="1">
    <citation type="journal article" date="2015" name="Genome Announc.">
        <title>Complete Genome Sequence of Yersinia ruckeri Strain CSF007-82, Etiologic Agent of Red Mouth Disease in Salmonid Fish.</title>
        <authorList>
            <person name="Nelson M.C."/>
            <person name="LaPatra S.E."/>
            <person name="Welch T.J."/>
            <person name="Graf J."/>
        </authorList>
    </citation>
    <scope>NUCLEOTIDE SEQUENCE</scope>
    <source>
        <strain evidence="6">CSF007-82</strain>
    </source>
</reference>
<evidence type="ECO:0000313" key="6">
    <source>
        <dbReference type="EMBL" id="CEK29040.1"/>
    </source>
</evidence>
<evidence type="ECO:0000313" key="7">
    <source>
        <dbReference type="EMBL" id="SUQ01062.1"/>
    </source>
</evidence>
<comment type="similarity">
    <text evidence="4 5">Belongs to the Rsd/AlgQ family.</text>
</comment>
<evidence type="ECO:0000256" key="1">
    <source>
        <dbReference type="ARBA" id="ARBA00022490"/>
    </source>
</evidence>
<dbReference type="EMBL" id="LN681231">
    <property type="protein sequence ID" value="CEK29040.1"/>
    <property type="molecule type" value="Genomic_DNA"/>
</dbReference>
<comment type="subcellular location">
    <subcellularLocation>
        <location evidence="4">Cytoplasm</location>
    </subcellularLocation>
</comment>
<dbReference type="AlphaFoldDB" id="A0A085U3V8"/>
<dbReference type="OrthoDB" id="5567237at2"/>
<dbReference type="STRING" id="29486.UGYR_08735"/>
<evidence type="ECO:0000256" key="3">
    <source>
        <dbReference type="ARBA" id="ARBA00023163"/>
    </source>
</evidence>
<dbReference type="EMBL" id="UHJG01000001">
    <property type="protein sequence ID" value="SUQ01062.1"/>
    <property type="molecule type" value="Genomic_DNA"/>
</dbReference>
<protein>
    <recommendedName>
        <fullName evidence="4">Regulator of sigma D</fullName>
    </recommendedName>
</protein>
<sequence length="167" mass="18742">MLNSLESLTQRVGGSHELIDQWLHARKALLVSYCTVIGIKPPKEKHTPLNQKALDNFCHNLVDYLSSGHFHIYERIIKQVEGATSPKMALTTQFYPALNNNTQTIMAFHDRYTDNEVDQDSCLEFHQALSDIGEALDARFTLEDQLLQLAAESWEAANPTAADGRAS</sequence>
<gene>
    <name evidence="4 7" type="primary">rsd</name>
    <name evidence="6" type="ORF">CSF007_16620</name>
    <name evidence="7" type="ORF">NCTC10476_02401</name>
</gene>
<dbReference type="GO" id="GO:0006355">
    <property type="term" value="P:regulation of DNA-templated transcription"/>
    <property type="evidence" value="ECO:0007669"/>
    <property type="project" value="InterPro"/>
</dbReference>
<evidence type="ECO:0000256" key="5">
    <source>
        <dbReference type="RuleBase" id="RU004409"/>
    </source>
</evidence>
<dbReference type="RefSeq" id="WP_004722232.1">
    <property type="nucleotide sequence ID" value="NZ_CABIHT010000075.1"/>
</dbReference>
<dbReference type="KEGG" id="yrb:UGYR_08735"/>